<gene>
    <name evidence="3" type="ORF">CHR53_25730</name>
</gene>
<dbReference type="SUPFAM" id="SSF110997">
    <property type="entry name" value="Sporulation related repeat"/>
    <property type="match status" value="1"/>
</dbReference>
<feature type="signal peptide" evidence="1">
    <location>
        <begin position="1"/>
        <end position="25"/>
    </location>
</feature>
<reference evidence="3 4" key="1">
    <citation type="submission" date="2017-07" db="EMBL/GenBank/DDBJ databases">
        <title>The complete genome sequence of Bacillus mesonae strain H20-5, an efficient strain improving plant abiotic stress resistance.</title>
        <authorList>
            <person name="Kim S.Y."/>
            <person name="Song H."/>
            <person name="Sang M.K."/>
            <person name="Weon H.-Y."/>
            <person name="Song J."/>
        </authorList>
    </citation>
    <scope>NUCLEOTIDE SEQUENCE [LARGE SCALE GENOMIC DNA]</scope>
    <source>
        <strain evidence="3 4">H20-5</strain>
    </source>
</reference>
<accession>A0A3T0I4W2</accession>
<keyword evidence="1" id="KW-0732">Signal</keyword>
<dbReference type="PANTHER" id="PTHR40446:SF2">
    <property type="entry name" value="N-ACETYLGLUCOSAMINE-1-PHOSPHODIESTER ALPHA-N-ACETYLGLUCOSAMINIDASE"/>
    <property type="match status" value="1"/>
</dbReference>
<proteinExistence type="predicted"/>
<dbReference type="KEGG" id="nmk:CHR53_25730"/>
<evidence type="ECO:0000259" key="2">
    <source>
        <dbReference type="PROSITE" id="PS51724"/>
    </source>
</evidence>
<dbReference type="Pfam" id="PF05036">
    <property type="entry name" value="SPOR"/>
    <property type="match status" value="1"/>
</dbReference>
<sequence length="530" mass="56819">MKTLLAKKIMLVPLTLAAVFSPMTASFQLDDSTAYAESQEFNQARELPLGESGLMEQRNTQVLAPGLTHTSIIRGEKSSKSYFTVDVDFAAEYSNANDMANRLVSKGFEPMILTIKNSPHNDIEKDVLGYLVRVGSFKEQSEADQLRKQIAAAGFSGLRTTYSGYDDESVTGPWSIQVLEIDKNQFKGKISTALAMDQISGKETVSSIAQRSNALAAINGGYFVVGATDGTPGDLAGISVLNGQLISEAINQRSSLILSGTKEKAQIKSISTYLNVHSSDGATRELDGLNRKNGLIRNCGGVGGDLVSEQPMHDVTCIDLSELIQFTSIYGTETPSGDGLEVVLNETGEVTAVREQLGGQIPVNGSVIAGTGQAVEWLKEHAKLGMKLSVQTELFSEKGKVSLNEQTNIINGGPQLLENHKIALTAAKEGFYHDKEFFYRFGIYRHPRTLVGIKPNGNLLLVTVDGRNPEKSIGLSFEESAKLMKALGAKDAINLDGGGSTAMAINGQLINTPSDASGERPVADAIIILP</sequence>
<dbReference type="EMBL" id="CP022572">
    <property type="protein sequence ID" value="AZU64360.1"/>
    <property type="molecule type" value="Genomic_DNA"/>
</dbReference>
<organism evidence="3 4">
    <name type="scientific">Neobacillus mesonae</name>
    <dbReference type="NCBI Taxonomy" id="1193713"/>
    <lineage>
        <taxon>Bacteria</taxon>
        <taxon>Bacillati</taxon>
        <taxon>Bacillota</taxon>
        <taxon>Bacilli</taxon>
        <taxon>Bacillales</taxon>
        <taxon>Bacillaceae</taxon>
        <taxon>Neobacillus</taxon>
    </lineage>
</organism>
<evidence type="ECO:0000256" key="1">
    <source>
        <dbReference type="SAM" id="SignalP"/>
    </source>
</evidence>
<name>A0A3T0I4W2_9BACI</name>
<dbReference type="GO" id="GO:0042834">
    <property type="term" value="F:peptidoglycan binding"/>
    <property type="evidence" value="ECO:0007669"/>
    <property type="project" value="InterPro"/>
</dbReference>
<dbReference type="InterPro" id="IPR036680">
    <property type="entry name" value="SPOR-like_sf"/>
</dbReference>
<feature type="domain" description="SPOR" evidence="2">
    <location>
        <begin position="77"/>
        <end position="162"/>
    </location>
</feature>
<dbReference type="PANTHER" id="PTHR40446">
    <property type="entry name" value="N-ACETYLGLUCOSAMINE-1-PHOSPHODIESTER ALPHA-N-ACETYLGLUCOSAMINIDASE"/>
    <property type="match status" value="1"/>
</dbReference>
<keyword evidence="4" id="KW-1185">Reference proteome</keyword>
<protein>
    <recommendedName>
        <fullName evidence="2">SPOR domain-containing protein</fullName>
    </recommendedName>
</protein>
<dbReference type="InterPro" id="IPR018711">
    <property type="entry name" value="NAGPA"/>
</dbReference>
<dbReference type="Pfam" id="PF09992">
    <property type="entry name" value="NAGPA"/>
    <property type="match status" value="1"/>
</dbReference>
<dbReference type="RefSeq" id="WP_127489079.1">
    <property type="nucleotide sequence ID" value="NZ_CP022572.1"/>
</dbReference>
<dbReference type="InterPro" id="IPR007730">
    <property type="entry name" value="SPOR-like_dom"/>
</dbReference>
<dbReference type="OrthoDB" id="9809781at2"/>
<evidence type="ECO:0000313" key="4">
    <source>
        <dbReference type="Proteomes" id="UP000282892"/>
    </source>
</evidence>
<dbReference type="Proteomes" id="UP000282892">
    <property type="component" value="Chromosome"/>
</dbReference>
<dbReference type="STRING" id="1193713.GCA_001636315_02047"/>
<dbReference type="Gene3D" id="3.30.70.1070">
    <property type="entry name" value="Sporulation related repeat"/>
    <property type="match status" value="1"/>
</dbReference>
<feature type="chain" id="PRO_5039298550" description="SPOR domain-containing protein" evidence="1">
    <location>
        <begin position="26"/>
        <end position="530"/>
    </location>
</feature>
<evidence type="ECO:0000313" key="3">
    <source>
        <dbReference type="EMBL" id="AZU64360.1"/>
    </source>
</evidence>
<dbReference type="AlphaFoldDB" id="A0A3T0I4W2"/>
<dbReference type="PROSITE" id="PS51724">
    <property type="entry name" value="SPOR"/>
    <property type="match status" value="1"/>
</dbReference>